<evidence type="ECO:0000259" key="9">
    <source>
        <dbReference type="Pfam" id="PF00520"/>
    </source>
</evidence>
<feature type="compositionally biased region" description="Gly residues" evidence="7">
    <location>
        <begin position="968"/>
        <end position="989"/>
    </location>
</feature>
<proteinExistence type="predicted"/>
<dbReference type="OrthoDB" id="533508at2759"/>
<evidence type="ECO:0000256" key="7">
    <source>
        <dbReference type="SAM" id="MobiDB-lite"/>
    </source>
</evidence>
<evidence type="ECO:0000256" key="1">
    <source>
        <dbReference type="ARBA" id="ARBA00004141"/>
    </source>
</evidence>
<feature type="transmembrane region" description="Helical" evidence="8">
    <location>
        <begin position="748"/>
        <end position="768"/>
    </location>
</feature>
<feature type="region of interest" description="Disordered" evidence="7">
    <location>
        <begin position="941"/>
        <end position="1018"/>
    </location>
</feature>
<evidence type="ECO:0000256" key="3">
    <source>
        <dbReference type="ARBA" id="ARBA00022737"/>
    </source>
</evidence>
<feature type="transmembrane region" description="Helical" evidence="8">
    <location>
        <begin position="346"/>
        <end position="367"/>
    </location>
</feature>
<evidence type="ECO:0000256" key="2">
    <source>
        <dbReference type="ARBA" id="ARBA00022692"/>
    </source>
</evidence>
<evidence type="ECO:0000313" key="11">
    <source>
        <dbReference type="Proteomes" id="UP000239649"/>
    </source>
</evidence>
<feature type="transmembrane region" description="Helical" evidence="8">
    <location>
        <begin position="635"/>
        <end position="657"/>
    </location>
</feature>
<protein>
    <submittedName>
        <fullName evidence="10">WD-40 repeat</fullName>
    </submittedName>
</protein>
<keyword evidence="5 8" id="KW-0472">Membrane</keyword>
<dbReference type="PANTHER" id="PTHR10582">
    <property type="entry name" value="TRANSIENT RECEPTOR POTENTIAL ION CHANNEL PROTEIN"/>
    <property type="match status" value="1"/>
</dbReference>
<dbReference type="Proteomes" id="UP000239649">
    <property type="component" value="Unassembled WGS sequence"/>
</dbReference>
<keyword evidence="3" id="KW-0677">Repeat</keyword>
<feature type="transmembrane region" description="Helical" evidence="8">
    <location>
        <begin position="135"/>
        <end position="157"/>
    </location>
</feature>
<evidence type="ECO:0000256" key="5">
    <source>
        <dbReference type="ARBA" id="ARBA00023136"/>
    </source>
</evidence>
<comment type="subcellular location">
    <subcellularLocation>
        <location evidence="1">Membrane</location>
        <topology evidence="1">Multi-pass membrane protein</topology>
    </subcellularLocation>
</comment>
<feature type="transmembrane region" description="Helical" evidence="8">
    <location>
        <begin position="177"/>
        <end position="195"/>
    </location>
</feature>
<keyword evidence="6" id="KW-0175">Coiled coil</keyword>
<dbReference type="InterPro" id="IPR005821">
    <property type="entry name" value="Ion_trans_dom"/>
</dbReference>
<dbReference type="GO" id="GO:0005216">
    <property type="term" value="F:monoatomic ion channel activity"/>
    <property type="evidence" value="ECO:0007669"/>
    <property type="project" value="InterPro"/>
</dbReference>
<keyword evidence="11" id="KW-1185">Reference proteome</keyword>
<dbReference type="PANTHER" id="PTHR10582:SF2">
    <property type="entry name" value="INACTIVE"/>
    <property type="match status" value="1"/>
</dbReference>
<gene>
    <name evidence="10" type="ORF">C2E20_3173</name>
</gene>
<dbReference type="Gene3D" id="1.10.287.70">
    <property type="match status" value="2"/>
</dbReference>
<dbReference type="GO" id="GO:0005886">
    <property type="term" value="C:plasma membrane"/>
    <property type="evidence" value="ECO:0007669"/>
    <property type="project" value="TreeGrafter"/>
</dbReference>
<feature type="region of interest" description="Disordered" evidence="7">
    <location>
        <begin position="51"/>
        <end position="70"/>
    </location>
</feature>
<reference evidence="10 11" key="1">
    <citation type="journal article" date="2018" name="Plant J.">
        <title>Genome sequences of Chlorella sorokiniana UTEX 1602 and Micractinium conductrix SAG 241.80: implications to maltose excretion by a green alga.</title>
        <authorList>
            <person name="Arriola M.B."/>
            <person name="Velmurugan N."/>
            <person name="Zhang Y."/>
            <person name="Plunkett M.H."/>
            <person name="Hondzo H."/>
            <person name="Barney B.M."/>
        </authorList>
    </citation>
    <scope>NUCLEOTIDE SEQUENCE [LARGE SCALE GENOMIC DNA]</scope>
    <source>
        <strain evidence="10 11">SAG 241.80</strain>
    </source>
</reference>
<dbReference type="EMBL" id="LHPF02000006">
    <property type="protein sequence ID" value="PSC73953.1"/>
    <property type="molecule type" value="Genomic_DNA"/>
</dbReference>
<feature type="transmembrane region" description="Helical" evidence="8">
    <location>
        <begin position="284"/>
        <end position="304"/>
    </location>
</feature>
<comment type="caution">
    <text evidence="10">The sequence shown here is derived from an EMBL/GenBank/DDBJ whole genome shotgun (WGS) entry which is preliminary data.</text>
</comment>
<evidence type="ECO:0000256" key="8">
    <source>
        <dbReference type="SAM" id="Phobius"/>
    </source>
</evidence>
<feature type="domain" description="Ion transport" evidence="9">
    <location>
        <begin position="179"/>
        <end position="381"/>
    </location>
</feature>
<dbReference type="Pfam" id="PF00520">
    <property type="entry name" value="Ion_trans"/>
    <property type="match status" value="2"/>
</dbReference>
<feature type="transmembrane region" description="Helical" evidence="8">
    <location>
        <begin position="677"/>
        <end position="695"/>
    </location>
</feature>
<organism evidence="10 11">
    <name type="scientific">Micractinium conductrix</name>
    <dbReference type="NCBI Taxonomy" id="554055"/>
    <lineage>
        <taxon>Eukaryota</taxon>
        <taxon>Viridiplantae</taxon>
        <taxon>Chlorophyta</taxon>
        <taxon>core chlorophytes</taxon>
        <taxon>Trebouxiophyceae</taxon>
        <taxon>Chlorellales</taxon>
        <taxon>Chlorellaceae</taxon>
        <taxon>Chlorella clade</taxon>
        <taxon>Micractinium</taxon>
    </lineage>
</organism>
<feature type="transmembrane region" description="Helical" evidence="8">
    <location>
        <begin position="851"/>
        <end position="875"/>
    </location>
</feature>
<keyword evidence="2 8" id="KW-0812">Transmembrane</keyword>
<feature type="transmembrane region" description="Helical" evidence="8">
    <location>
        <begin position="241"/>
        <end position="264"/>
    </location>
</feature>
<accession>A0A2P6VIM2</accession>
<dbReference type="InterPro" id="IPR024862">
    <property type="entry name" value="TRPV"/>
</dbReference>
<evidence type="ECO:0000256" key="4">
    <source>
        <dbReference type="ARBA" id="ARBA00022989"/>
    </source>
</evidence>
<name>A0A2P6VIM2_9CHLO</name>
<evidence type="ECO:0000313" key="10">
    <source>
        <dbReference type="EMBL" id="PSC73953.1"/>
    </source>
</evidence>
<feature type="transmembrane region" description="Helical" evidence="8">
    <location>
        <begin position="791"/>
        <end position="811"/>
    </location>
</feature>
<dbReference type="AlphaFoldDB" id="A0A2P6VIM2"/>
<feature type="compositionally biased region" description="Low complexity" evidence="7">
    <location>
        <begin position="451"/>
        <end position="460"/>
    </location>
</feature>
<sequence>MVHVETGVIKLGSFELEDKLVLGRLGDDSIATLGSEQGADLDYERTWRTELQRGQAGTRTPDSDRDAGNHTGWSTSIPVTAFLINIQNAAAPDKEGLLQPLLKREQAGGLSYAAFALPAVQAVIDWKWERFCRRLLVGELCVFLVWLASFFAFTILFQDEDTQMSLRQLLATPRGRATVACDVLALLAMAPFVLIEFSTVGAYGLCGWASNVWNINDVVTYVLQIAIAVQHLGRLNISSDWLSIMSAAQCIFLIFRLQYFSRVFRATRFAFLEDIKEVLHDVKYYLAFIVLLVLGFATAFHILYRRDQEEHDEYKNIGRAFIAMCTFLAGNADLNTLYKDAHNPVAASVLGVLFVFVLATVLMNLLISIMTNTLDKVTENEGLRMQLSKTQAIDELEATIPPWVERLFPGLYPRFLHVLRVDPTRLDAVKPDRQWAGSASGVLGEEGGEEGAAAAEPAGPNKEGLAGLEGKVDQLSAELAEVKEMLRQLVKGGQLAVDLAMDPEACTSRQPLLGDVEEATAPPAEEAEADACDVARLLSEQQANVLRYLQTLGVAKEGEFEEQDDIAFSAFEGAQLVAFGSDSRELHNPERRWRAALAAAGPRGQTPRQGGWKSTVAGLSPFSNERRWNTYARRLLVIQGLWFLLWFVPFYAFLIAFQGEELSLSLRELLQSTRGRLAVGAELLALVGMAPFLLLEAGTIPAYGLKAYLDPWNLLDLSTYFFQAGQGGGISITVIHLGRFSWWTKSEWLTAALAAQAVLLVFRLQYFMPTMKSIRYAFLPIVHAVWLDLRYIFYSMLFVMFGFAAAFHVALRRDEDQKYSSLGTSLLAMFEHQFGDIEFKQMEDSKSPKTATALAIAYTFLQGTFIINLVLGIVVNSLDKVMDQAEYRVLLQQARIIDELESTMPRWLQRRHPDWFPAWLHFLRLNPDKLDRVQQDALWSRMGKAEPERLQPASSSPLENGHPRAANGGEGDGGEGNGGGEGGSGGAGGEGKEDAPVEDAAGVSPFASQHEDGQGQVSARLAVMEAQLEEQGRLLRALLAAAGPCPPSPDEQT</sequence>
<feature type="coiled-coil region" evidence="6">
    <location>
        <begin position="465"/>
        <end position="492"/>
    </location>
</feature>
<feature type="region of interest" description="Disordered" evidence="7">
    <location>
        <begin position="438"/>
        <end position="465"/>
    </location>
</feature>
<feature type="domain" description="Ion transport" evidence="9">
    <location>
        <begin position="699"/>
        <end position="885"/>
    </location>
</feature>
<keyword evidence="4 8" id="KW-1133">Transmembrane helix</keyword>
<evidence type="ECO:0000256" key="6">
    <source>
        <dbReference type="SAM" id="Coils"/>
    </source>
</evidence>
<dbReference type="GO" id="GO:0098703">
    <property type="term" value="P:calcium ion import across plasma membrane"/>
    <property type="evidence" value="ECO:0007669"/>
    <property type="project" value="TreeGrafter"/>
</dbReference>